<keyword evidence="2" id="KW-1185">Reference proteome</keyword>
<organism evidence="1 2">
    <name type="scientific">Urocitellus parryii</name>
    <name type="common">Arctic ground squirrel</name>
    <name type="synonym">Spermophilus parryii</name>
    <dbReference type="NCBI Taxonomy" id="9999"/>
    <lineage>
        <taxon>Eukaryota</taxon>
        <taxon>Metazoa</taxon>
        <taxon>Chordata</taxon>
        <taxon>Craniata</taxon>
        <taxon>Vertebrata</taxon>
        <taxon>Euteleostomi</taxon>
        <taxon>Mammalia</taxon>
        <taxon>Eutheria</taxon>
        <taxon>Euarchontoglires</taxon>
        <taxon>Glires</taxon>
        <taxon>Rodentia</taxon>
        <taxon>Sciuromorpha</taxon>
        <taxon>Sciuridae</taxon>
        <taxon>Xerinae</taxon>
        <taxon>Marmotini</taxon>
        <taxon>Urocitellus</taxon>
    </lineage>
</organism>
<sequence length="59" mass="6864">MEAIDLSCGLFSRDPICLHEEKTEAERMVVDGLTNCYQVGRMYYPPKWHTSLLQVDIFI</sequence>
<evidence type="ECO:0000313" key="1">
    <source>
        <dbReference type="Ensembl" id="ENSUPAP00010028181.1"/>
    </source>
</evidence>
<reference evidence="1" key="2">
    <citation type="submission" date="2025-09" db="UniProtKB">
        <authorList>
            <consortium name="Ensembl"/>
        </authorList>
    </citation>
    <scope>IDENTIFICATION</scope>
</reference>
<dbReference type="AlphaFoldDB" id="A0A8D2IHA1"/>
<proteinExistence type="predicted"/>
<name>A0A8D2IHA1_UROPR</name>
<protein>
    <submittedName>
        <fullName evidence="1">Uncharacterized protein</fullName>
    </submittedName>
</protein>
<dbReference type="Proteomes" id="UP000694417">
    <property type="component" value="Unplaced"/>
</dbReference>
<accession>A0A8D2IHA1</accession>
<evidence type="ECO:0000313" key="2">
    <source>
        <dbReference type="Proteomes" id="UP000694417"/>
    </source>
</evidence>
<dbReference type="Ensembl" id="ENSUPAT00010032088.1">
    <property type="protein sequence ID" value="ENSUPAP00010028181.1"/>
    <property type="gene ID" value="ENSUPAG00010022270.1"/>
</dbReference>
<dbReference type="GeneTree" id="ENSGT01030000238001"/>
<reference evidence="1" key="1">
    <citation type="submission" date="2025-08" db="UniProtKB">
        <authorList>
            <consortium name="Ensembl"/>
        </authorList>
    </citation>
    <scope>IDENTIFICATION</scope>
</reference>